<dbReference type="RefSeq" id="WP_216837648.1">
    <property type="nucleotide sequence ID" value="NZ_JAFNJS010000005.1"/>
</dbReference>
<dbReference type="InterPro" id="IPR001867">
    <property type="entry name" value="OmpR/PhoB-type_DNA-bd"/>
</dbReference>
<evidence type="ECO:0000256" key="2">
    <source>
        <dbReference type="PROSITE-ProRule" id="PRU01091"/>
    </source>
</evidence>
<evidence type="ECO:0000313" key="4">
    <source>
        <dbReference type="EMBL" id="MFC3001556.1"/>
    </source>
</evidence>
<sequence length="321" mass="34913">MHDSLTKLLWQLSEAGEPAVLFGRQHAAEDDAAFQRMLALGVLVHGDRLTGWKACHDCDCGADERDVRWRRDVPFAACPADNRRDEVLTRDDLATFTLSIATMVSETAAALGLGPPEELAPGLWRLGRLTDGRVLTAAPIRAGILLPGLVAALRAVDAEGPIVLIGPRLPEVRRAELARQGIHAVPAEEVVVPVGHHPPLGFDLARLPDGNAGRHRLVLTPATSTVRFDGREAVLRPRPFQLLRILARQHRRGVPLVSRHDLHQELFSPGTADTAVRGLVSELQGLLKKAFGADAVEGLIENRTGHGYLLTLLPLTVWINE</sequence>
<reference evidence="5" key="1">
    <citation type="journal article" date="2019" name="Int. J. Syst. Evol. Microbiol.">
        <title>The Global Catalogue of Microorganisms (GCM) 10K type strain sequencing project: providing services to taxonomists for standard genome sequencing and annotation.</title>
        <authorList>
            <consortium name="The Broad Institute Genomics Platform"/>
            <consortium name="The Broad Institute Genome Sequencing Center for Infectious Disease"/>
            <person name="Wu L."/>
            <person name="Ma J."/>
        </authorList>
    </citation>
    <scope>NUCLEOTIDE SEQUENCE [LARGE SCALE GENOMIC DNA]</scope>
    <source>
        <strain evidence="5">CGMCC 1.16855</strain>
    </source>
</reference>
<accession>A0ABV7BUY8</accession>
<evidence type="ECO:0000313" key="5">
    <source>
        <dbReference type="Proteomes" id="UP001595420"/>
    </source>
</evidence>
<organism evidence="4 5">
    <name type="scientific">Falsiroseomonas tokyonensis</name>
    <dbReference type="NCBI Taxonomy" id="430521"/>
    <lineage>
        <taxon>Bacteria</taxon>
        <taxon>Pseudomonadati</taxon>
        <taxon>Pseudomonadota</taxon>
        <taxon>Alphaproteobacteria</taxon>
        <taxon>Acetobacterales</taxon>
        <taxon>Roseomonadaceae</taxon>
        <taxon>Falsiroseomonas</taxon>
    </lineage>
</organism>
<feature type="domain" description="OmpR/PhoB-type" evidence="3">
    <location>
        <begin position="208"/>
        <end position="312"/>
    </location>
</feature>
<dbReference type="Proteomes" id="UP001595420">
    <property type="component" value="Unassembled WGS sequence"/>
</dbReference>
<keyword evidence="5" id="KW-1185">Reference proteome</keyword>
<evidence type="ECO:0000259" key="3">
    <source>
        <dbReference type="PROSITE" id="PS51755"/>
    </source>
</evidence>
<evidence type="ECO:0000256" key="1">
    <source>
        <dbReference type="ARBA" id="ARBA00023125"/>
    </source>
</evidence>
<gene>
    <name evidence="4" type="ORF">ACFOD3_16740</name>
</gene>
<proteinExistence type="predicted"/>
<dbReference type="PROSITE" id="PS51755">
    <property type="entry name" value="OMPR_PHOB"/>
    <property type="match status" value="1"/>
</dbReference>
<feature type="DNA-binding region" description="OmpR/PhoB-type" evidence="2">
    <location>
        <begin position="208"/>
        <end position="312"/>
    </location>
</feature>
<dbReference type="SMART" id="SM00862">
    <property type="entry name" value="Trans_reg_C"/>
    <property type="match status" value="1"/>
</dbReference>
<keyword evidence="1 2" id="KW-0238">DNA-binding</keyword>
<protein>
    <submittedName>
        <fullName evidence="4">Transcriptional regulator</fullName>
    </submittedName>
</protein>
<comment type="caution">
    <text evidence="4">The sequence shown here is derived from an EMBL/GenBank/DDBJ whole genome shotgun (WGS) entry which is preliminary data.</text>
</comment>
<dbReference type="EMBL" id="JBHRSB010000005">
    <property type="protein sequence ID" value="MFC3001556.1"/>
    <property type="molecule type" value="Genomic_DNA"/>
</dbReference>
<name>A0ABV7BUY8_9PROT</name>